<dbReference type="STRING" id="1450535.A0A317XBT5"/>
<keyword evidence="3" id="KW-1185">Reference proteome</keyword>
<dbReference type="InterPro" id="IPR025340">
    <property type="entry name" value="DUF4246"/>
</dbReference>
<name>A0A317XBT5_9EURO</name>
<organism evidence="2 3">
    <name type="scientific">Aspergillus sclerotioniger CBS 115572</name>
    <dbReference type="NCBI Taxonomy" id="1450535"/>
    <lineage>
        <taxon>Eukaryota</taxon>
        <taxon>Fungi</taxon>
        <taxon>Dikarya</taxon>
        <taxon>Ascomycota</taxon>
        <taxon>Pezizomycotina</taxon>
        <taxon>Eurotiomycetes</taxon>
        <taxon>Eurotiomycetidae</taxon>
        <taxon>Eurotiales</taxon>
        <taxon>Aspergillaceae</taxon>
        <taxon>Aspergillus</taxon>
        <taxon>Aspergillus subgen. Circumdati</taxon>
    </lineage>
</organism>
<dbReference type="RefSeq" id="XP_025472740.1">
    <property type="nucleotide sequence ID" value="XM_025616360.1"/>
</dbReference>
<dbReference type="GeneID" id="37118503"/>
<feature type="non-terminal residue" evidence="2">
    <location>
        <position position="1"/>
    </location>
</feature>
<comment type="caution">
    <text evidence="2">The sequence shown here is derived from an EMBL/GenBank/DDBJ whole genome shotgun (WGS) entry which is preliminary data.</text>
</comment>
<evidence type="ECO:0000313" key="2">
    <source>
        <dbReference type="EMBL" id="PWY95979.1"/>
    </source>
</evidence>
<sequence length="160" mass="18854">MTDGNISYPTNVPIAPNPMEPYLSMTGITADDMKPEYCWTNKFQWLPCEVQFTGRETEVRITSYINNLHPKNRRAYTAIEKLISTSIEPWNQVVKKVHGRYPPRIRSYEYEANDLGDESRDADPFVYKCRLPNKRWTKETWAAYLVRAREYFALPRPDLK</sequence>
<evidence type="ECO:0000259" key="1">
    <source>
        <dbReference type="Pfam" id="PF14033"/>
    </source>
</evidence>
<dbReference type="PANTHER" id="PTHR33119">
    <property type="entry name" value="IFI3P"/>
    <property type="match status" value="1"/>
</dbReference>
<dbReference type="OrthoDB" id="415532at2759"/>
<gene>
    <name evidence="2" type="ORF">BO94DRAFT_600986</name>
</gene>
<dbReference type="InterPro" id="IPR049192">
    <property type="entry name" value="DUF4246_C"/>
</dbReference>
<dbReference type="PANTHER" id="PTHR33119:SF1">
    <property type="entry name" value="FE2OG DIOXYGENASE DOMAIN-CONTAINING PROTEIN"/>
    <property type="match status" value="1"/>
</dbReference>
<protein>
    <recommendedName>
        <fullName evidence="1">DUF4246 domain-containing protein</fullName>
    </recommendedName>
</protein>
<feature type="domain" description="DUF4246" evidence="1">
    <location>
        <begin position="33"/>
        <end position="138"/>
    </location>
</feature>
<dbReference type="EMBL" id="MSFK01000002">
    <property type="protein sequence ID" value="PWY95979.1"/>
    <property type="molecule type" value="Genomic_DNA"/>
</dbReference>
<accession>A0A317XBT5</accession>
<dbReference type="Pfam" id="PF14033">
    <property type="entry name" value="DUF4246"/>
    <property type="match status" value="1"/>
</dbReference>
<proteinExistence type="predicted"/>
<dbReference type="Proteomes" id="UP000246702">
    <property type="component" value="Unassembled WGS sequence"/>
</dbReference>
<dbReference type="AlphaFoldDB" id="A0A317XBT5"/>
<reference evidence="2 3" key="1">
    <citation type="submission" date="2016-12" db="EMBL/GenBank/DDBJ databases">
        <title>The genomes of Aspergillus section Nigri reveals drivers in fungal speciation.</title>
        <authorList>
            <consortium name="DOE Joint Genome Institute"/>
            <person name="Vesth T.C."/>
            <person name="Nybo J."/>
            <person name="Theobald S."/>
            <person name="Brandl J."/>
            <person name="Frisvad J.C."/>
            <person name="Nielsen K.F."/>
            <person name="Lyhne E.K."/>
            <person name="Kogle M.E."/>
            <person name="Kuo A."/>
            <person name="Riley R."/>
            <person name="Clum A."/>
            <person name="Nolan M."/>
            <person name="Lipzen A."/>
            <person name="Salamov A."/>
            <person name="Henrissat B."/>
            <person name="Wiebenga A."/>
            <person name="De Vries R.P."/>
            <person name="Grigoriev I.V."/>
            <person name="Mortensen U.H."/>
            <person name="Andersen M.R."/>
            <person name="Baker S.E."/>
        </authorList>
    </citation>
    <scope>NUCLEOTIDE SEQUENCE [LARGE SCALE GENOMIC DNA]</scope>
    <source>
        <strain evidence="2 3">CBS 115572</strain>
    </source>
</reference>
<evidence type="ECO:0000313" key="3">
    <source>
        <dbReference type="Proteomes" id="UP000246702"/>
    </source>
</evidence>